<dbReference type="PROSITE" id="PS00518">
    <property type="entry name" value="ZF_RING_1"/>
    <property type="match status" value="1"/>
</dbReference>
<reference evidence="12" key="1">
    <citation type="submission" date="2021-03" db="EMBL/GenBank/DDBJ databases">
        <authorList>
            <person name="Tagirdzhanova G."/>
        </authorList>
    </citation>
    <scope>NUCLEOTIDE SEQUENCE</scope>
</reference>
<evidence type="ECO:0000256" key="1">
    <source>
        <dbReference type="ARBA" id="ARBA00022723"/>
    </source>
</evidence>
<keyword evidence="2 7" id="KW-0863">Zinc-finger</keyword>
<dbReference type="SUPFAM" id="SSF52151">
    <property type="entry name" value="FabD/lysophospholipase-like"/>
    <property type="match status" value="1"/>
</dbReference>
<feature type="domain" description="PNPLA" evidence="11">
    <location>
        <begin position="485"/>
        <end position="691"/>
    </location>
</feature>
<evidence type="ECO:0000256" key="8">
    <source>
        <dbReference type="PROSITE-ProRule" id="PRU01161"/>
    </source>
</evidence>
<dbReference type="CDD" id="cd07199">
    <property type="entry name" value="Pat17_PNPLA8_PNPLA9_like"/>
    <property type="match status" value="1"/>
</dbReference>
<feature type="active site" description="Nucleophile" evidence="8">
    <location>
        <position position="525"/>
    </location>
</feature>
<evidence type="ECO:0000256" key="2">
    <source>
        <dbReference type="ARBA" id="ARBA00022771"/>
    </source>
</evidence>
<keyword evidence="6 8" id="KW-0443">Lipid metabolism</keyword>
<keyword evidence="13" id="KW-1185">Reference proteome</keyword>
<evidence type="ECO:0000259" key="11">
    <source>
        <dbReference type="PROSITE" id="PS51635"/>
    </source>
</evidence>
<dbReference type="PANTHER" id="PTHR24185:SF1">
    <property type="entry name" value="CALCIUM-INDEPENDENT PHOSPHOLIPASE A2-GAMMA"/>
    <property type="match status" value="1"/>
</dbReference>
<protein>
    <recommendedName>
        <fullName evidence="14">FabD/lysophospholipase-like protein</fullName>
    </recommendedName>
</protein>
<evidence type="ECO:0000256" key="9">
    <source>
        <dbReference type="SAM" id="MobiDB-lite"/>
    </source>
</evidence>
<name>A0A8H3FZI2_9LECA</name>
<dbReference type="Pfam" id="PF01734">
    <property type="entry name" value="Patatin"/>
    <property type="match status" value="1"/>
</dbReference>
<evidence type="ECO:0000313" key="13">
    <source>
        <dbReference type="Proteomes" id="UP000664521"/>
    </source>
</evidence>
<feature type="short sequence motif" description="DGA/G" evidence="8">
    <location>
        <begin position="678"/>
        <end position="680"/>
    </location>
</feature>
<keyword evidence="3 8" id="KW-0378">Hydrolase</keyword>
<evidence type="ECO:0008006" key="14">
    <source>
        <dbReference type="Google" id="ProtNLM"/>
    </source>
</evidence>
<feature type="compositionally biased region" description="Polar residues" evidence="9">
    <location>
        <begin position="1017"/>
        <end position="1030"/>
    </location>
</feature>
<evidence type="ECO:0000313" key="12">
    <source>
        <dbReference type="EMBL" id="CAF9932955.1"/>
    </source>
</evidence>
<dbReference type="GO" id="GO:0047499">
    <property type="term" value="F:calcium-independent phospholipase A2 activity"/>
    <property type="evidence" value="ECO:0007669"/>
    <property type="project" value="TreeGrafter"/>
</dbReference>
<dbReference type="OrthoDB" id="194358at2759"/>
<evidence type="ECO:0000256" key="7">
    <source>
        <dbReference type="PROSITE-ProRule" id="PRU00175"/>
    </source>
</evidence>
<sequence length="1148" mass="129495">MAKTAYTSEREITWADTNAKRSRQFAVEHLYPRLLYTFSDAVVFVLKNPRVIESVLEQLVTWAAAALEKSSNQPVLPHAIIVLNASPNVADPDFWNVSSATSRLLQSLSQTVQQNATFKKYSLFWRQRSRNIKTVEELLLSYYSSVRVVRIPTTGRPNLIYEQVQELYKEIGNACTSSRKRRSELRMLLDAEELQPYLQFAFDHFACNLDTPFDFVQASFTNSPIPLDFGGNILKLAINLMETLENKIDGPTIFTELSNMVASCIMLDSARHKIRGTAEQIFPQYLEHVDAALENFCDRHWPCEFIKPGGGARCVNVRSGHDTKGHQLKNGKVLAVGNYVSRFSFEGYQETFQFDVFSRLNECLKLLYSQVQRAGESEAEAAAQLHRNTVMAHFYNHAEQAKTDSGASAVPFISQSTCVSCLIEPPEHALPCGHILCSSCLRAYGHSKSKNVVEIDGCPIESLSLPRYYNWKVFLKPADAGIRILTLDGGGIRGIVELEILRQIEQALGGRIAIQCFFDLMVGTSTGGLIALGLAAKNWNIETCTNQFERLCGKAFTRRAGTNIPGLGNLISHYNLSQYETRPLQEGLIGAFSENEYLFGGSRLRSPQSGRDVKVAVTATSAAGSPVVLANYNLPYHFQRPERLEQELKTWEAARATSAAPRIFKPFHHEPSKQVYLDGAIYHNNPIQIADKERKLLWPAMQNDHPDLILSIGTTFKNTSPTSPESLASPRSGFFAHGKSLYKIAVDHIQASLDSEKAWDTYMSVLQPPREYRSRFVRINPPLNEDPPRSDDVSQMFYIQRLVREQIRDDKQIQQVALQLVASSFYFEKSAAVEELSGNSYQCKGRIHCRLLPDSEEICELGSFLRKKAESNGDPYFVIQEKHRGQHAKQVFISPDVIERMITQYEFRLGKITVELSSKLSETEISLCLREGEHYTISRFPRSLLQDESGRERTRQNLSSPSRRWAGRTPSRLLRQKQWTPPDLSQRPQRPISTYSEKEYIIGDSTPSALRRIANLLTNGPSPKETSGKTAMQEKNDRERAYTLPTAPVELEAIDEGFHKPYPPSAGPVELVELEATPMAYSELWGSDVNPLNTLPQIKLSSQESVQRTNISSCWVEEKGKGERLQADAWLSSNRTRKAKKPEDSNYF</sequence>
<keyword evidence="4" id="KW-0862">Zinc</keyword>
<evidence type="ECO:0000259" key="10">
    <source>
        <dbReference type="PROSITE" id="PS50089"/>
    </source>
</evidence>
<proteinExistence type="predicted"/>
<dbReference type="InterPro" id="IPR001841">
    <property type="entry name" value="Znf_RING"/>
</dbReference>
<dbReference type="GO" id="GO:0016020">
    <property type="term" value="C:membrane"/>
    <property type="evidence" value="ECO:0007669"/>
    <property type="project" value="TreeGrafter"/>
</dbReference>
<dbReference type="AlphaFoldDB" id="A0A8H3FZI2"/>
<dbReference type="CDD" id="cd16449">
    <property type="entry name" value="RING-HC"/>
    <property type="match status" value="1"/>
</dbReference>
<gene>
    <name evidence="12" type="ORF">HETSPECPRED_008500</name>
</gene>
<feature type="region of interest" description="Disordered" evidence="9">
    <location>
        <begin position="1017"/>
        <end position="1037"/>
    </location>
</feature>
<dbReference type="PROSITE" id="PS50089">
    <property type="entry name" value="ZF_RING_2"/>
    <property type="match status" value="1"/>
</dbReference>
<dbReference type="GO" id="GO:0019369">
    <property type="term" value="P:arachidonate metabolic process"/>
    <property type="evidence" value="ECO:0007669"/>
    <property type="project" value="TreeGrafter"/>
</dbReference>
<keyword evidence="1" id="KW-0479">Metal-binding</keyword>
<dbReference type="Gene3D" id="3.40.1090.10">
    <property type="entry name" value="Cytosolic phospholipase A2 catalytic domain"/>
    <property type="match status" value="1"/>
</dbReference>
<comment type="caution">
    <text evidence="12">The sequence shown here is derived from an EMBL/GenBank/DDBJ whole genome shotgun (WGS) entry which is preliminary data.</text>
</comment>
<feature type="short sequence motif" description="GXSXG" evidence="8">
    <location>
        <begin position="523"/>
        <end position="527"/>
    </location>
</feature>
<evidence type="ECO:0000256" key="3">
    <source>
        <dbReference type="ARBA" id="ARBA00022801"/>
    </source>
</evidence>
<dbReference type="GO" id="GO:0008270">
    <property type="term" value="F:zinc ion binding"/>
    <property type="evidence" value="ECO:0007669"/>
    <property type="project" value="UniProtKB-KW"/>
</dbReference>
<dbReference type="GO" id="GO:0046486">
    <property type="term" value="P:glycerolipid metabolic process"/>
    <property type="evidence" value="ECO:0007669"/>
    <property type="project" value="UniProtKB-ARBA"/>
</dbReference>
<feature type="short sequence motif" description="GXGXXG" evidence="8">
    <location>
        <begin position="489"/>
        <end position="494"/>
    </location>
</feature>
<dbReference type="PANTHER" id="PTHR24185">
    <property type="entry name" value="CALCIUM-INDEPENDENT PHOSPHOLIPASE A2-GAMMA"/>
    <property type="match status" value="1"/>
</dbReference>
<dbReference type="InterPro" id="IPR002641">
    <property type="entry name" value="PNPLA_dom"/>
</dbReference>
<evidence type="ECO:0000256" key="5">
    <source>
        <dbReference type="ARBA" id="ARBA00022963"/>
    </source>
</evidence>
<dbReference type="Proteomes" id="UP000664521">
    <property type="component" value="Unassembled WGS sequence"/>
</dbReference>
<dbReference type="EMBL" id="CAJPDS010000065">
    <property type="protein sequence ID" value="CAF9932955.1"/>
    <property type="molecule type" value="Genomic_DNA"/>
</dbReference>
<keyword evidence="5 8" id="KW-0442">Lipid degradation</keyword>
<organism evidence="12 13">
    <name type="scientific">Heterodermia speciosa</name>
    <dbReference type="NCBI Taxonomy" id="116794"/>
    <lineage>
        <taxon>Eukaryota</taxon>
        <taxon>Fungi</taxon>
        <taxon>Dikarya</taxon>
        <taxon>Ascomycota</taxon>
        <taxon>Pezizomycotina</taxon>
        <taxon>Lecanoromycetes</taxon>
        <taxon>OSLEUM clade</taxon>
        <taxon>Lecanoromycetidae</taxon>
        <taxon>Caliciales</taxon>
        <taxon>Physciaceae</taxon>
        <taxon>Heterodermia</taxon>
    </lineage>
</organism>
<evidence type="ECO:0000256" key="6">
    <source>
        <dbReference type="ARBA" id="ARBA00023098"/>
    </source>
</evidence>
<dbReference type="GO" id="GO:0016042">
    <property type="term" value="P:lipid catabolic process"/>
    <property type="evidence" value="ECO:0007669"/>
    <property type="project" value="UniProtKB-UniRule"/>
</dbReference>
<evidence type="ECO:0000256" key="4">
    <source>
        <dbReference type="ARBA" id="ARBA00022833"/>
    </source>
</evidence>
<dbReference type="InterPro" id="IPR017907">
    <property type="entry name" value="Znf_RING_CS"/>
</dbReference>
<feature type="domain" description="RING-type" evidence="10">
    <location>
        <begin position="418"/>
        <end position="462"/>
    </location>
</feature>
<feature type="active site" description="Proton acceptor" evidence="8">
    <location>
        <position position="678"/>
    </location>
</feature>
<accession>A0A8H3FZI2</accession>
<dbReference type="PROSITE" id="PS51635">
    <property type="entry name" value="PNPLA"/>
    <property type="match status" value="1"/>
</dbReference>
<feature type="region of interest" description="Disordered" evidence="9">
    <location>
        <begin position="946"/>
        <end position="994"/>
    </location>
</feature>
<dbReference type="InterPro" id="IPR016035">
    <property type="entry name" value="Acyl_Trfase/lysoPLipase"/>
</dbReference>